<gene>
    <name evidence="3" type="ORF">STSU_019375</name>
</gene>
<feature type="region of interest" description="Disordered" evidence="1">
    <location>
        <begin position="118"/>
        <end position="160"/>
    </location>
</feature>
<dbReference type="RefSeq" id="WP_006348371.1">
    <property type="nucleotide sequence ID" value="NZ_CP029159.1"/>
</dbReference>
<feature type="transmembrane region" description="Helical" evidence="2">
    <location>
        <begin position="55"/>
        <end position="76"/>
    </location>
</feature>
<evidence type="ECO:0000313" key="4">
    <source>
        <dbReference type="Proteomes" id="UP000005940"/>
    </source>
</evidence>
<dbReference type="EMBL" id="CP029159">
    <property type="protein sequence ID" value="QKM69000.1"/>
    <property type="molecule type" value="Genomic_DNA"/>
</dbReference>
<feature type="transmembrane region" description="Helical" evidence="2">
    <location>
        <begin position="20"/>
        <end position="43"/>
    </location>
</feature>
<feature type="transmembrane region" description="Helical" evidence="2">
    <location>
        <begin position="88"/>
        <end position="109"/>
    </location>
</feature>
<dbReference type="AlphaFoldDB" id="I2N137"/>
<feature type="compositionally biased region" description="Low complexity" evidence="1">
    <location>
        <begin position="139"/>
        <end position="148"/>
    </location>
</feature>
<reference evidence="3 4" key="1">
    <citation type="journal article" date="2012" name="J. Bacteriol.">
        <title>Draft genome of Streptomyces tsukubaensis NRRL 18488, the producer of the clinically important immunosuppressant tacrolimus (FK506).</title>
        <authorList>
            <person name="Barreiro C."/>
            <person name="Prieto C."/>
            <person name="Sola-Landa A."/>
            <person name="Solera E."/>
            <person name="Martinez-Castro M."/>
            <person name="Perez-Redondo R."/>
            <person name="Garcia-Estrada C."/>
            <person name="Aparicio J.F."/>
            <person name="Fernandez-Martinez L.T."/>
            <person name="Santos-Aberturas J."/>
            <person name="Salehi-Najafabadi Z."/>
            <person name="Rodriguez-Garcia A."/>
            <person name="Tauch A."/>
            <person name="Martin J.F."/>
        </authorList>
    </citation>
    <scope>NUCLEOTIDE SEQUENCE [LARGE SCALE GENOMIC DNA]</scope>
    <source>
        <strain evidence="4">DSM 42081 / NBRC 108919 / NRRL 18488 / 9993</strain>
    </source>
</reference>
<proteinExistence type="predicted"/>
<protein>
    <submittedName>
        <fullName evidence="3">Uncharacterized protein</fullName>
    </submittedName>
</protein>
<name>I2N137_STRT9</name>
<keyword evidence="2" id="KW-1133">Transmembrane helix</keyword>
<keyword evidence="4" id="KW-1185">Reference proteome</keyword>
<keyword evidence="2" id="KW-0472">Membrane</keyword>
<dbReference type="Proteomes" id="UP000005940">
    <property type="component" value="Chromosome"/>
</dbReference>
<sequence>MNALMQHASGGSCASEEWPMLYLGVVAVLAGCGFLVNLIALWVCVNVEQPVRTWAVAMVLLPWIGLVVALVASVGLGLDAADRGGSPWWFLLAGAGAHLGALAVVALLARSAARRASRDGVPAPDTAAPGARTGGTRTPSEPARSRPSAAPPVDSPRSHEEWRARVIRRPDDVGYGVLLPWLAEKYFAHHHRLVDRHLPSGCHPGETATADDALAVLALGESMHRMLFRDRSWFVHDAMRWGATWNEVAAALDVTTGRARSVLRSYAETQRELYEETERTGDRPLGYSAEKYSSALALIRLADDARSPSAA</sequence>
<organism evidence="3 4">
    <name type="scientific">Streptomyces tsukubensis (strain DSM 42081 / NBRC 108919 / NRRL 18488 / 9993)</name>
    <dbReference type="NCBI Taxonomy" id="1114943"/>
    <lineage>
        <taxon>Bacteria</taxon>
        <taxon>Bacillati</taxon>
        <taxon>Actinomycetota</taxon>
        <taxon>Actinomycetes</taxon>
        <taxon>Kitasatosporales</taxon>
        <taxon>Streptomycetaceae</taxon>
        <taxon>Streptomyces</taxon>
    </lineage>
</organism>
<evidence type="ECO:0000256" key="1">
    <source>
        <dbReference type="SAM" id="MobiDB-lite"/>
    </source>
</evidence>
<keyword evidence="2" id="KW-0812">Transmembrane</keyword>
<accession>I2N137</accession>
<evidence type="ECO:0000256" key="2">
    <source>
        <dbReference type="SAM" id="Phobius"/>
    </source>
</evidence>
<evidence type="ECO:0000313" key="3">
    <source>
        <dbReference type="EMBL" id="QKM69000.1"/>
    </source>
</evidence>